<dbReference type="EMBL" id="JAWWNJ010000007">
    <property type="protein sequence ID" value="KAK7051912.1"/>
    <property type="molecule type" value="Genomic_DNA"/>
</dbReference>
<keyword evidence="3" id="KW-1185">Reference proteome</keyword>
<feature type="transmembrane region" description="Helical" evidence="1">
    <location>
        <begin position="75"/>
        <end position="99"/>
    </location>
</feature>
<feature type="transmembrane region" description="Helical" evidence="1">
    <location>
        <begin position="6"/>
        <end position="23"/>
    </location>
</feature>
<keyword evidence="1" id="KW-1133">Transmembrane helix</keyword>
<gene>
    <name evidence="2" type="ORF">R3P38DRAFT_3172234</name>
</gene>
<accession>A0AAW0DJC5</accession>
<sequence>MLADMFPGVLVAIVLASAGAALVERTSSEHRDFRHSELVGLAVYRLIGWYQNEAVKRHGNSREPNRNSRRARRRCLWSTTSPPRLLYVWLCVALGYFTVSMCSDVTFTLATVFSIVPLFSLVWIDQQLLYSDPSQHPARPSNCNPDFRVLPPSSFRLSSTPIIRHASSARISSSYIQSHEYLSTHTRRFSSRSFSSSSTCLSARVISRRLSILDASSPVAIPAQHLHQAASDSLSQTSSGFLLFLDNPVSLIYAYIPSSFFPSLLYVAIY</sequence>
<protein>
    <submittedName>
        <fullName evidence="2">Uncharacterized protein</fullName>
    </submittedName>
</protein>
<reference evidence="2 3" key="1">
    <citation type="journal article" date="2024" name="J Genomics">
        <title>Draft genome sequencing and assembly of Favolaschia claudopus CIRM-BRFM 2984 isolated from oak limbs.</title>
        <authorList>
            <person name="Navarro D."/>
            <person name="Drula E."/>
            <person name="Chaduli D."/>
            <person name="Cazenave R."/>
            <person name="Ahrendt S."/>
            <person name="Wang J."/>
            <person name="Lipzen A."/>
            <person name="Daum C."/>
            <person name="Barry K."/>
            <person name="Grigoriev I.V."/>
            <person name="Favel A."/>
            <person name="Rosso M.N."/>
            <person name="Martin F."/>
        </authorList>
    </citation>
    <scope>NUCLEOTIDE SEQUENCE [LARGE SCALE GENOMIC DNA]</scope>
    <source>
        <strain evidence="2 3">CIRM-BRFM 2984</strain>
    </source>
</reference>
<feature type="transmembrane region" description="Helical" evidence="1">
    <location>
        <begin position="105"/>
        <end position="124"/>
    </location>
</feature>
<dbReference type="AlphaFoldDB" id="A0AAW0DJC5"/>
<evidence type="ECO:0000313" key="2">
    <source>
        <dbReference type="EMBL" id="KAK7051912.1"/>
    </source>
</evidence>
<organism evidence="2 3">
    <name type="scientific">Favolaschia claudopus</name>
    <dbReference type="NCBI Taxonomy" id="2862362"/>
    <lineage>
        <taxon>Eukaryota</taxon>
        <taxon>Fungi</taxon>
        <taxon>Dikarya</taxon>
        <taxon>Basidiomycota</taxon>
        <taxon>Agaricomycotina</taxon>
        <taxon>Agaricomycetes</taxon>
        <taxon>Agaricomycetidae</taxon>
        <taxon>Agaricales</taxon>
        <taxon>Marasmiineae</taxon>
        <taxon>Mycenaceae</taxon>
        <taxon>Favolaschia</taxon>
    </lineage>
</organism>
<dbReference type="Proteomes" id="UP001362999">
    <property type="component" value="Unassembled WGS sequence"/>
</dbReference>
<evidence type="ECO:0000256" key="1">
    <source>
        <dbReference type="SAM" id="Phobius"/>
    </source>
</evidence>
<keyword evidence="1" id="KW-0472">Membrane</keyword>
<evidence type="ECO:0000313" key="3">
    <source>
        <dbReference type="Proteomes" id="UP001362999"/>
    </source>
</evidence>
<comment type="caution">
    <text evidence="2">The sequence shown here is derived from an EMBL/GenBank/DDBJ whole genome shotgun (WGS) entry which is preliminary data.</text>
</comment>
<proteinExistence type="predicted"/>
<name>A0AAW0DJC5_9AGAR</name>
<keyword evidence="1" id="KW-0812">Transmembrane</keyword>